<feature type="compositionally biased region" description="Basic and acidic residues" evidence="1">
    <location>
        <begin position="339"/>
        <end position="352"/>
    </location>
</feature>
<dbReference type="InterPro" id="IPR058594">
    <property type="entry name" value="PB1-like_dom_pln"/>
</dbReference>
<proteinExistence type="predicted"/>
<organism evidence="3 4">
    <name type="scientific">Vigna mungo</name>
    <name type="common">Black gram</name>
    <name type="synonym">Phaseolus mungo</name>
    <dbReference type="NCBI Taxonomy" id="3915"/>
    <lineage>
        <taxon>Eukaryota</taxon>
        <taxon>Viridiplantae</taxon>
        <taxon>Streptophyta</taxon>
        <taxon>Embryophyta</taxon>
        <taxon>Tracheophyta</taxon>
        <taxon>Spermatophyta</taxon>
        <taxon>Magnoliopsida</taxon>
        <taxon>eudicotyledons</taxon>
        <taxon>Gunneridae</taxon>
        <taxon>Pentapetalae</taxon>
        <taxon>rosids</taxon>
        <taxon>fabids</taxon>
        <taxon>Fabales</taxon>
        <taxon>Fabaceae</taxon>
        <taxon>Papilionoideae</taxon>
        <taxon>50 kb inversion clade</taxon>
        <taxon>NPAAA clade</taxon>
        <taxon>indigoferoid/millettioid clade</taxon>
        <taxon>Phaseoleae</taxon>
        <taxon>Vigna</taxon>
    </lineage>
</organism>
<feature type="region of interest" description="Disordered" evidence="1">
    <location>
        <begin position="337"/>
        <end position="367"/>
    </location>
</feature>
<dbReference type="Pfam" id="PF26130">
    <property type="entry name" value="PB1-like"/>
    <property type="match status" value="1"/>
</dbReference>
<name>A0AAQ3P3T6_VIGMU</name>
<feature type="compositionally biased region" description="Basic and acidic residues" evidence="1">
    <location>
        <begin position="155"/>
        <end position="178"/>
    </location>
</feature>
<dbReference type="EMBL" id="CP144699">
    <property type="protein sequence ID" value="WVZ21461.1"/>
    <property type="molecule type" value="Genomic_DNA"/>
</dbReference>
<keyword evidence="4" id="KW-1185">Reference proteome</keyword>
<evidence type="ECO:0000313" key="3">
    <source>
        <dbReference type="EMBL" id="WVZ21461.1"/>
    </source>
</evidence>
<evidence type="ECO:0000259" key="2">
    <source>
        <dbReference type="Pfam" id="PF26130"/>
    </source>
</evidence>
<feature type="region of interest" description="Disordered" evidence="1">
    <location>
        <begin position="155"/>
        <end position="211"/>
    </location>
</feature>
<dbReference type="Proteomes" id="UP001374535">
    <property type="component" value="Chromosome 2"/>
</dbReference>
<protein>
    <recommendedName>
        <fullName evidence="2">PB1-like domain-containing protein</fullName>
    </recommendedName>
</protein>
<dbReference type="AlphaFoldDB" id="A0AAQ3P3T6"/>
<accession>A0AAQ3P3T6</accession>
<evidence type="ECO:0000313" key="4">
    <source>
        <dbReference type="Proteomes" id="UP001374535"/>
    </source>
</evidence>
<sequence length="367" mass="40385">MIEKRLRGMKEGIRGWNIGIFVAIASFDMKRELVRVYRQMVGAQLRASYFVVVSVVKRLGYDGFKDLWFSLGCSFVLDARLEPLCDDKGATYMVNLTRLNGQVHLYVVHSVSKAQAIHMIEYNVDERRDEVAPVMHEGGKGPLLHKAGEGIIDSERQGDCGGREKDDGEHVCGSETEGHGGVSEQLGENREKDDSEGLCGNETKEHGGVSEQLGEAREKHNGEGVCGIQFDGVCGNQSLGDDGVTQELSEGVGGTETKGYCLSEGERREVDDCEVEVYESEPTTFVEEACIFGDWSTSDDDNGEVNSMHGLVNINVDYDFREGDCSGNIHVQVESVSLENEKSDWSDISKSDLDDDDISDSNLSNDE</sequence>
<feature type="domain" description="PB1-like" evidence="2">
    <location>
        <begin position="47"/>
        <end position="109"/>
    </location>
</feature>
<reference evidence="3 4" key="1">
    <citation type="journal article" date="2023" name="Life. Sci Alliance">
        <title>Evolutionary insights into 3D genome organization and epigenetic landscape of Vigna mungo.</title>
        <authorList>
            <person name="Junaid A."/>
            <person name="Singh B."/>
            <person name="Bhatia S."/>
        </authorList>
    </citation>
    <scope>NUCLEOTIDE SEQUENCE [LARGE SCALE GENOMIC DNA]</scope>
    <source>
        <strain evidence="3">Urdbean</strain>
    </source>
</reference>
<feature type="compositionally biased region" description="Acidic residues" evidence="1">
    <location>
        <begin position="353"/>
        <end position="367"/>
    </location>
</feature>
<evidence type="ECO:0000256" key="1">
    <source>
        <dbReference type="SAM" id="MobiDB-lite"/>
    </source>
</evidence>
<gene>
    <name evidence="3" type="ORF">V8G54_008783</name>
</gene>
<feature type="compositionally biased region" description="Basic and acidic residues" evidence="1">
    <location>
        <begin position="202"/>
        <end position="211"/>
    </location>
</feature>